<comment type="similarity">
    <text evidence="1">Belongs to the disease resistance NB-LRR family.</text>
</comment>
<dbReference type="InterPro" id="IPR056845">
    <property type="entry name" value="LRR_Zer-1"/>
</dbReference>
<keyword evidence="5" id="KW-0611">Plant defense</keyword>
<dbReference type="PROSITE" id="PS51153">
    <property type="entry name" value="RPW8"/>
    <property type="match status" value="1"/>
</dbReference>
<evidence type="ECO:0000256" key="3">
    <source>
        <dbReference type="ARBA" id="ARBA00022737"/>
    </source>
</evidence>
<dbReference type="Gene3D" id="1.10.8.430">
    <property type="entry name" value="Helical domain of apoptotic protease-activating factors"/>
    <property type="match status" value="1"/>
</dbReference>
<evidence type="ECO:0000313" key="8">
    <source>
        <dbReference type="EMBL" id="OWM80766.1"/>
    </source>
</evidence>
<dbReference type="OrthoDB" id="1357022at2759"/>
<name>A0A218X7X0_PUNGR</name>
<reference evidence="11" key="4">
    <citation type="submission" date="2025-04" db="UniProtKB">
        <authorList>
            <consortium name="RefSeq"/>
        </authorList>
    </citation>
    <scope>IDENTIFICATION</scope>
    <source>
        <tissue evidence="11">Leaf</tissue>
    </source>
</reference>
<feature type="domain" description="RPW8" evidence="7">
    <location>
        <begin position="1"/>
        <end position="149"/>
    </location>
</feature>
<reference evidence="8" key="2">
    <citation type="submission" date="2017-06" db="EMBL/GenBank/DDBJ databases">
        <title>The pomegranate genome and the genomics of punicalagin biosynthesis.</title>
        <authorList>
            <person name="Xu C."/>
        </authorList>
    </citation>
    <scope>NUCLEOTIDE SEQUENCE [LARGE SCALE GENOMIC DNA]</scope>
    <source>
        <tissue evidence="8">Fresh leaf</tissue>
    </source>
</reference>
<dbReference type="Pfam" id="PF00931">
    <property type="entry name" value="NB-ARC"/>
    <property type="match status" value="1"/>
</dbReference>
<evidence type="ECO:0000259" key="7">
    <source>
        <dbReference type="PROSITE" id="PS51153"/>
    </source>
</evidence>
<dbReference type="RefSeq" id="XP_031379092.1">
    <property type="nucleotide sequence ID" value="XM_031523232.1"/>
</dbReference>
<evidence type="ECO:0000313" key="9">
    <source>
        <dbReference type="Proteomes" id="UP000197138"/>
    </source>
</evidence>
<dbReference type="InterPro" id="IPR027417">
    <property type="entry name" value="P-loop_NTPase"/>
</dbReference>
<evidence type="ECO:0000256" key="2">
    <source>
        <dbReference type="ARBA" id="ARBA00022614"/>
    </source>
</evidence>
<dbReference type="InterPro" id="IPR032675">
    <property type="entry name" value="LRR_dom_sf"/>
</dbReference>
<keyword evidence="4" id="KW-0547">Nucleotide-binding</keyword>
<accession>A0A218X7X0</accession>
<keyword evidence="6" id="KW-0067">ATP-binding</keyword>
<dbReference type="InterPro" id="IPR036388">
    <property type="entry name" value="WH-like_DNA-bd_sf"/>
</dbReference>
<dbReference type="FunFam" id="1.10.8.430:FF:000003">
    <property type="entry name" value="Probable disease resistance protein At5g66910"/>
    <property type="match status" value="1"/>
</dbReference>
<gene>
    <name evidence="11" type="primary">LOC116194418</name>
    <name evidence="8" type="ORF">CDL15_Pgr006796</name>
</gene>
<evidence type="ECO:0000313" key="11">
    <source>
        <dbReference type="RefSeq" id="XP_031379092.1"/>
    </source>
</evidence>
<dbReference type="AlphaFoldDB" id="A0A218X7X0"/>
<evidence type="ECO:0000313" key="10">
    <source>
        <dbReference type="Proteomes" id="UP000515151"/>
    </source>
</evidence>
<evidence type="ECO:0000256" key="1">
    <source>
        <dbReference type="ARBA" id="ARBA00008894"/>
    </source>
</evidence>
<protein>
    <submittedName>
        <fullName evidence="11">Disease resistance protein At5g47280</fullName>
    </submittedName>
</protein>
<dbReference type="PRINTS" id="PR00364">
    <property type="entry name" value="DISEASERSIST"/>
</dbReference>
<organism evidence="8 9">
    <name type="scientific">Punica granatum</name>
    <name type="common">Pomegranate</name>
    <dbReference type="NCBI Taxonomy" id="22663"/>
    <lineage>
        <taxon>Eukaryota</taxon>
        <taxon>Viridiplantae</taxon>
        <taxon>Streptophyta</taxon>
        <taxon>Embryophyta</taxon>
        <taxon>Tracheophyta</taxon>
        <taxon>Spermatophyta</taxon>
        <taxon>Magnoliopsida</taxon>
        <taxon>eudicotyledons</taxon>
        <taxon>Gunneridae</taxon>
        <taxon>Pentapetalae</taxon>
        <taxon>rosids</taxon>
        <taxon>malvids</taxon>
        <taxon>Myrtales</taxon>
        <taxon>Lythraceae</taxon>
        <taxon>Punica</taxon>
    </lineage>
</organism>
<dbReference type="InterPro" id="IPR008808">
    <property type="entry name" value="Powdery_mildew-R_dom"/>
</dbReference>
<dbReference type="Gene3D" id="3.40.50.300">
    <property type="entry name" value="P-loop containing nucleotide triphosphate hydrolases"/>
    <property type="match status" value="1"/>
</dbReference>
<dbReference type="SUPFAM" id="SSF52047">
    <property type="entry name" value="RNI-like"/>
    <property type="match status" value="1"/>
</dbReference>
<evidence type="ECO:0000256" key="4">
    <source>
        <dbReference type="ARBA" id="ARBA00022741"/>
    </source>
</evidence>
<dbReference type="GeneID" id="116194418"/>
<evidence type="ECO:0000256" key="5">
    <source>
        <dbReference type="ARBA" id="ARBA00022821"/>
    </source>
</evidence>
<dbReference type="Pfam" id="PF25013">
    <property type="entry name" value="LRR_Zer-1"/>
    <property type="match status" value="1"/>
</dbReference>
<dbReference type="FunFam" id="3.80.10.10:FF:001428">
    <property type="entry name" value="Probable disease resistance protein At5g04720"/>
    <property type="match status" value="1"/>
</dbReference>
<dbReference type="EMBL" id="MTKT01002214">
    <property type="protein sequence ID" value="OWM80766.1"/>
    <property type="molecule type" value="Genomic_DNA"/>
</dbReference>
<dbReference type="GO" id="GO:0043531">
    <property type="term" value="F:ADP binding"/>
    <property type="evidence" value="ECO:0007669"/>
    <property type="project" value="InterPro"/>
</dbReference>
<dbReference type="Proteomes" id="UP000197138">
    <property type="component" value="Unassembled WGS sequence"/>
</dbReference>
<dbReference type="InterPro" id="IPR002182">
    <property type="entry name" value="NB-ARC"/>
</dbReference>
<keyword evidence="3" id="KW-0677">Repeat</keyword>
<dbReference type="PANTHER" id="PTHR36766">
    <property type="entry name" value="PLANT BROAD-SPECTRUM MILDEW RESISTANCE PROTEIN RPW8"/>
    <property type="match status" value="1"/>
</dbReference>
<sequence length="833" mass="94778">MAVTDFFVGEIASELIKMLAQIVGKSIVCKSSVAHLLAEVEQFYNITQEIKYSGVELSETRQFGLDQVSEEMKRAIELCQNIKNSSRWNAYKSLQYAKKLEKIGKSIKRFIQGPMQLNMWADIHQIRCSSMERFDRVDGSMRSLEQQVTEMRIGSGGWVQDAVQFQEQLGQSMLEVGLGGSGGPNVGVGLEVGKRKVREMLMGRNDLGIVGIVGIGGSGKTTLAKEIFKDDQVKGYFDDKMLFLTVSQSPNIDNLKAKMYGFLMGNDSMTSYDRMPPWIPQYGGRTLDPVQSLIVLDDVWKLKDLEPLVNIKGPGCKILVVSRFRFPTIFQVHYEVECLRDDEAITLFCLSAFEQTSIPPEANENLVKQVVNECKGLPLALKVIGASLRDQPEKYWKSARNRLQRGQPICDSHEINLLERMKISFDHLEKKVKECFLDLGSFPEDRRIPLDILISMWVEVHDIDEQEAFLILVELSNKNLISSIKDSRVGELCSSYSEAFVIQHNVLRDLALHLNHQGEIYERERLVMPKREAELPREWERYSDRPFNARIVSIHTGEMNEMDWPRMELPKAEVLILNFASNEYFLPPFIEDMPRLRALIVINQGKSNAVLRNFSVFNSLVNLRSLWLEKVNVPHLSNTTIPFTKMQKISLILCKINNSLDPSVVDLPQIFPCLSDLTIDHCDDLTELPSSICRMQSLKSLSITNCHGLKKLSTGLEQLTNLEILRVYACPNLRMLPAGICELQCLKYLDISQCVNLAKLPDRIGNLMSLEKIDMRECSRVRCLPKSASGLQSLKSVICNEEVSPVWRDVVRARPCLNLQVVERCFTLDWLDE</sequence>
<dbReference type="InterPro" id="IPR042197">
    <property type="entry name" value="Apaf_helical"/>
</dbReference>
<dbReference type="Proteomes" id="UP000515151">
    <property type="component" value="Chromosome 1"/>
</dbReference>
<dbReference type="GO" id="GO:0005524">
    <property type="term" value="F:ATP binding"/>
    <property type="evidence" value="ECO:0007669"/>
    <property type="project" value="UniProtKB-KW"/>
</dbReference>
<reference evidence="10" key="3">
    <citation type="journal article" date="2020" name="Plant Biotechnol. J.">
        <title>The pomegranate (Punica granatum L.) draft genome dissects genetic divergence between soft- and hard-seeded cultivars.</title>
        <authorList>
            <person name="Luo X."/>
            <person name="Li H."/>
            <person name="Wu Z."/>
            <person name="Yao W."/>
            <person name="Zhao P."/>
            <person name="Cao D."/>
            <person name="Yu H."/>
            <person name="Li K."/>
            <person name="Poudel K."/>
            <person name="Zhao D."/>
            <person name="Zhang F."/>
            <person name="Xia X."/>
            <person name="Chen L."/>
            <person name="Wang Q."/>
            <person name="Jing D."/>
            <person name="Cao S."/>
        </authorList>
    </citation>
    <scope>NUCLEOTIDE SEQUENCE [LARGE SCALE GENOMIC DNA]</scope>
</reference>
<reference evidence="9" key="1">
    <citation type="journal article" date="2017" name="Plant J.">
        <title>The pomegranate (Punica granatum L.) genome and the genomics of punicalagin biosynthesis.</title>
        <authorList>
            <person name="Qin G."/>
            <person name="Xu C."/>
            <person name="Ming R."/>
            <person name="Tang H."/>
            <person name="Guyot R."/>
            <person name="Kramer E.M."/>
            <person name="Hu Y."/>
            <person name="Yi X."/>
            <person name="Qi Y."/>
            <person name="Xu X."/>
            <person name="Gao Z."/>
            <person name="Pan H."/>
            <person name="Jian J."/>
            <person name="Tian Y."/>
            <person name="Yue Z."/>
            <person name="Xu Y."/>
        </authorList>
    </citation>
    <scope>NUCLEOTIDE SEQUENCE [LARGE SCALE GENOMIC DNA]</scope>
    <source>
        <strain evidence="9">cv. Dabenzi</strain>
    </source>
</reference>
<dbReference type="Pfam" id="PF05659">
    <property type="entry name" value="RPW8"/>
    <property type="match status" value="1"/>
</dbReference>
<dbReference type="Gene3D" id="3.80.10.10">
    <property type="entry name" value="Ribonuclease Inhibitor"/>
    <property type="match status" value="1"/>
</dbReference>
<evidence type="ECO:0000256" key="6">
    <source>
        <dbReference type="ARBA" id="ARBA00022840"/>
    </source>
</evidence>
<dbReference type="PANTHER" id="PTHR36766:SF30">
    <property type="entry name" value="TIR-NBS TYPE DISEASE RESISTANCE PROTEIN-RELATED"/>
    <property type="match status" value="1"/>
</dbReference>
<dbReference type="GO" id="GO:0006952">
    <property type="term" value="P:defense response"/>
    <property type="evidence" value="ECO:0007669"/>
    <property type="project" value="UniProtKB-KW"/>
</dbReference>
<keyword evidence="2" id="KW-0433">Leucine-rich repeat</keyword>
<dbReference type="SUPFAM" id="SSF52540">
    <property type="entry name" value="P-loop containing nucleoside triphosphate hydrolases"/>
    <property type="match status" value="1"/>
</dbReference>
<proteinExistence type="inferred from homology"/>
<dbReference type="Gene3D" id="1.10.10.10">
    <property type="entry name" value="Winged helix-like DNA-binding domain superfamily/Winged helix DNA-binding domain"/>
    <property type="match status" value="1"/>
</dbReference>
<keyword evidence="10" id="KW-1185">Reference proteome</keyword>